<dbReference type="PANTHER" id="PTHR43026">
    <property type="entry name" value="2-HYDROXYACID DEHYDROGENASE HOMOLOG 1-RELATED"/>
    <property type="match status" value="1"/>
</dbReference>
<name>A0A2T0U919_9SPHI</name>
<gene>
    <name evidence="2" type="ORF">B0I27_102138</name>
</gene>
<protein>
    <submittedName>
        <fullName evidence="2">D-lactate dehydrogenase</fullName>
    </submittedName>
</protein>
<dbReference type="GO" id="GO:0008720">
    <property type="term" value="F:D-lactate dehydrogenase (NAD+) activity"/>
    <property type="evidence" value="ECO:0007669"/>
    <property type="project" value="TreeGrafter"/>
</dbReference>
<dbReference type="PANTHER" id="PTHR43026:SF1">
    <property type="entry name" value="2-HYDROXYACID DEHYDROGENASE HOMOLOG 1-RELATED"/>
    <property type="match status" value="1"/>
</dbReference>
<keyword evidence="1" id="KW-0520">NAD</keyword>
<dbReference type="OrthoDB" id="1522997at2"/>
<dbReference type="EMBL" id="PVTH01000002">
    <property type="protein sequence ID" value="PRY54372.1"/>
    <property type="molecule type" value="Genomic_DNA"/>
</dbReference>
<evidence type="ECO:0000313" key="3">
    <source>
        <dbReference type="Proteomes" id="UP000238034"/>
    </source>
</evidence>
<organism evidence="2 3">
    <name type="scientific">Arcticibacter pallidicorallinus</name>
    <dbReference type="NCBI Taxonomy" id="1259464"/>
    <lineage>
        <taxon>Bacteria</taxon>
        <taxon>Pseudomonadati</taxon>
        <taxon>Bacteroidota</taxon>
        <taxon>Sphingobacteriia</taxon>
        <taxon>Sphingobacteriales</taxon>
        <taxon>Sphingobacteriaceae</taxon>
        <taxon>Arcticibacter</taxon>
    </lineage>
</organism>
<comment type="caution">
    <text evidence="2">The sequence shown here is derived from an EMBL/GenBank/DDBJ whole genome shotgun (WGS) entry which is preliminary data.</text>
</comment>
<dbReference type="InterPro" id="IPR058205">
    <property type="entry name" value="D-LDH-like"/>
</dbReference>
<dbReference type="AlphaFoldDB" id="A0A2T0U919"/>
<sequence>MRAVAYSIRSFEKEPLAIANRKKHEITLISNGLCLETAEYATGKQAVIISDRDQITPEVISRLAQLGVKFIAVRSSEIHQVDKQATSQHNMKLAVVSPFVKKDGSTSSLNAYYTQCANETIQNLDTWQNERCEGDSCSVAKDCGSHIISNELRTRLNA</sequence>
<proteinExistence type="predicted"/>
<dbReference type="Proteomes" id="UP000238034">
    <property type="component" value="Unassembled WGS sequence"/>
</dbReference>
<evidence type="ECO:0000256" key="1">
    <source>
        <dbReference type="ARBA" id="ARBA00023027"/>
    </source>
</evidence>
<dbReference type="SUPFAM" id="SSF52283">
    <property type="entry name" value="Formate/glycerate dehydrogenase catalytic domain-like"/>
    <property type="match status" value="1"/>
</dbReference>
<dbReference type="RefSeq" id="WP_106291519.1">
    <property type="nucleotide sequence ID" value="NZ_PVTH01000002.1"/>
</dbReference>
<keyword evidence="3" id="KW-1185">Reference proteome</keyword>
<reference evidence="2 3" key="1">
    <citation type="submission" date="2018-03" db="EMBL/GenBank/DDBJ databases">
        <title>Genomic Encyclopedia of Type Strains, Phase III (KMG-III): the genomes of soil and plant-associated and newly described type strains.</title>
        <authorList>
            <person name="Whitman W."/>
        </authorList>
    </citation>
    <scope>NUCLEOTIDE SEQUENCE [LARGE SCALE GENOMIC DNA]</scope>
    <source>
        <strain evidence="2 3">CGMCC 1.9313</strain>
    </source>
</reference>
<dbReference type="Gene3D" id="3.40.50.720">
    <property type="entry name" value="NAD(P)-binding Rossmann-like Domain"/>
    <property type="match status" value="1"/>
</dbReference>
<accession>A0A2T0U919</accession>
<evidence type="ECO:0000313" key="2">
    <source>
        <dbReference type="EMBL" id="PRY54372.1"/>
    </source>
</evidence>